<keyword evidence="3" id="KW-1185">Reference proteome</keyword>
<name>A0ABU2SST2_9ACTN</name>
<protein>
    <recommendedName>
        <fullName evidence="1">DUF8094 domain-containing protein</fullName>
    </recommendedName>
</protein>
<evidence type="ECO:0000259" key="1">
    <source>
        <dbReference type="Pfam" id="PF26366"/>
    </source>
</evidence>
<evidence type="ECO:0000313" key="2">
    <source>
        <dbReference type="EMBL" id="MDT0452053.1"/>
    </source>
</evidence>
<gene>
    <name evidence="2" type="ORF">RM609_23650</name>
</gene>
<reference evidence="2" key="1">
    <citation type="submission" date="2024-05" db="EMBL/GenBank/DDBJ databases">
        <title>30 novel species of actinomycetes from the DSMZ collection.</title>
        <authorList>
            <person name="Nouioui I."/>
        </authorList>
    </citation>
    <scope>NUCLEOTIDE SEQUENCE</scope>
    <source>
        <strain evidence="2">DSM 40473</strain>
    </source>
</reference>
<organism evidence="2 3">
    <name type="scientific">Streptomyces hesseae</name>
    <dbReference type="NCBI Taxonomy" id="3075519"/>
    <lineage>
        <taxon>Bacteria</taxon>
        <taxon>Bacillati</taxon>
        <taxon>Actinomycetota</taxon>
        <taxon>Actinomycetes</taxon>
        <taxon>Kitasatosporales</taxon>
        <taxon>Streptomycetaceae</taxon>
        <taxon>Streptomyces</taxon>
    </lineage>
</organism>
<dbReference type="Proteomes" id="UP001180531">
    <property type="component" value="Unassembled WGS sequence"/>
</dbReference>
<dbReference type="InterPro" id="IPR058407">
    <property type="entry name" value="DUF8094"/>
</dbReference>
<dbReference type="RefSeq" id="WP_311613536.1">
    <property type="nucleotide sequence ID" value="NZ_JAVRFI010000017.1"/>
</dbReference>
<accession>A0ABU2SST2</accession>
<sequence length="289" mass="31493">MSGKAEAEKVLRRFTDGYNDAYRKLDPALVDRVETGAPAEIARADLAAQRAVTPGGNPGYPPLVLDDARFTIPKMAGWPKFFVADTHSNRDQHRWLLVFTRADAGRPWKAAYLSLLNQGSVPEFALDKDGYAQAVPAKAETSEAPLAVRPTALSTAYTDFLRTGAGTVFAPGTSTTQIRAERAKLARTPTFWTEYIDTPEKAPGFPAPALRTKDGGALAFFTAHHRERRTAVAGVRPEVTDPRTKALLKGDLKQAVTYTRVSESAVRIPRTGPVVFLNRIDSLTEAKGE</sequence>
<feature type="domain" description="DUF8094" evidence="1">
    <location>
        <begin position="4"/>
        <end position="288"/>
    </location>
</feature>
<proteinExistence type="predicted"/>
<evidence type="ECO:0000313" key="3">
    <source>
        <dbReference type="Proteomes" id="UP001180531"/>
    </source>
</evidence>
<dbReference type="Pfam" id="PF26366">
    <property type="entry name" value="DUF8094"/>
    <property type="match status" value="1"/>
</dbReference>
<dbReference type="EMBL" id="JAVRFI010000017">
    <property type="protein sequence ID" value="MDT0452053.1"/>
    <property type="molecule type" value="Genomic_DNA"/>
</dbReference>
<comment type="caution">
    <text evidence="2">The sequence shown here is derived from an EMBL/GenBank/DDBJ whole genome shotgun (WGS) entry which is preliminary data.</text>
</comment>